<dbReference type="Proteomes" id="UP000000768">
    <property type="component" value="Chromosome 1"/>
</dbReference>
<accession>A0A1Z5S8Y8</accession>
<proteinExistence type="predicted"/>
<name>A0A1Z5S8Y8_SORBI</name>
<dbReference type="InParanoid" id="A0A1Z5S8Y8"/>
<evidence type="ECO:0000313" key="2">
    <source>
        <dbReference type="Proteomes" id="UP000000768"/>
    </source>
</evidence>
<dbReference type="AlphaFoldDB" id="A0A1Z5S8Y8"/>
<evidence type="ECO:0000313" key="1">
    <source>
        <dbReference type="EMBL" id="OQU92378.1"/>
    </source>
</evidence>
<reference evidence="2" key="2">
    <citation type="journal article" date="2018" name="Plant J.">
        <title>The Sorghum bicolor reference genome: improved assembly, gene annotations, a transcriptome atlas, and signatures of genome organization.</title>
        <authorList>
            <person name="McCormick R.F."/>
            <person name="Truong S.K."/>
            <person name="Sreedasyam A."/>
            <person name="Jenkins J."/>
            <person name="Shu S."/>
            <person name="Sims D."/>
            <person name="Kennedy M."/>
            <person name="Amirebrahimi M."/>
            <person name="Weers B.D."/>
            <person name="McKinley B."/>
            <person name="Mattison A."/>
            <person name="Morishige D.T."/>
            <person name="Grimwood J."/>
            <person name="Schmutz J."/>
            <person name="Mullet J.E."/>
        </authorList>
    </citation>
    <scope>NUCLEOTIDE SEQUENCE [LARGE SCALE GENOMIC DNA]</scope>
    <source>
        <strain evidence="2">cv. BTx623</strain>
    </source>
</reference>
<gene>
    <name evidence="1" type="ORF">SORBI_3001G334001</name>
</gene>
<keyword evidence="2" id="KW-1185">Reference proteome</keyword>
<protein>
    <submittedName>
        <fullName evidence="1">Uncharacterized protein</fullName>
    </submittedName>
</protein>
<dbReference type="Gramene" id="OQU92378">
    <property type="protein sequence ID" value="OQU92378"/>
    <property type="gene ID" value="SORBI_3001G334001"/>
</dbReference>
<organism evidence="1 2">
    <name type="scientific">Sorghum bicolor</name>
    <name type="common">Sorghum</name>
    <name type="synonym">Sorghum vulgare</name>
    <dbReference type="NCBI Taxonomy" id="4558"/>
    <lineage>
        <taxon>Eukaryota</taxon>
        <taxon>Viridiplantae</taxon>
        <taxon>Streptophyta</taxon>
        <taxon>Embryophyta</taxon>
        <taxon>Tracheophyta</taxon>
        <taxon>Spermatophyta</taxon>
        <taxon>Magnoliopsida</taxon>
        <taxon>Liliopsida</taxon>
        <taxon>Poales</taxon>
        <taxon>Poaceae</taxon>
        <taxon>PACMAD clade</taxon>
        <taxon>Panicoideae</taxon>
        <taxon>Andropogonodae</taxon>
        <taxon>Andropogoneae</taxon>
        <taxon>Sorghinae</taxon>
        <taxon>Sorghum</taxon>
    </lineage>
</organism>
<reference evidence="1 2" key="1">
    <citation type="journal article" date="2009" name="Nature">
        <title>The Sorghum bicolor genome and the diversification of grasses.</title>
        <authorList>
            <person name="Paterson A.H."/>
            <person name="Bowers J.E."/>
            <person name="Bruggmann R."/>
            <person name="Dubchak I."/>
            <person name="Grimwood J."/>
            <person name="Gundlach H."/>
            <person name="Haberer G."/>
            <person name="Hellsten U."/>
            <person name="Mitros T."/>
            <person name="Poliakov A."/>
            <person name="Schmutz J."/>
            <person name="Spannagl M."/>
            <person name="Tang H."/>
            <person name="Wang X."/>
            <person name="Wicker T."/>
            <person name="Bharti A.K."/>
            <person name="Chapman J."/>
            <person name="Feltus F.A."/>
            <person name="Gowik U."/>
            <person name="Grigoriev I.V."/>
            <person name="Lyons E."/>
            <person name="Maher C.A."/>
            <person name="Martis M."/>
            <person name="Narechania A."/>
            <person name="Otillar R.P."/>
            <person name="Penning B.W."/>
            <person name="Salamov A.A."/>
            <person name="Wang Y."/>
            <person name="Zhang L."/>
            <person name="Carpita N.C."/>
            <person name="Freeling M."/>
            <person name="Gingle A.R."/>
            <person name="Hash C.T."/>
            <person name="Keller B."/>
            <person name="Klein P."/>
            <person name="Kresovich S."/>
            <person name="McCann M.C."/>
            <person name="Ming R."/>
            <person name="Peterson D.G."/>
            <person name="Mehboob-ur-Rahman"/>
            <person name="Ware D."/>
            <person name="Westhoff P."/>
            <person name="Mayer K.F."/>
            <person name="Messing J."/>
            <person name="Rokhsar D.S."/>
        </authorList>
    </citation>
    <scope>NUCLEOTIDE SEQUENCE [LARGE SCALE GENOMIC DNA]</scope>
    <source>
        <strain evidence="2">cv. BTx623</strain>
    </source>
</reference>
<sequence length="90" mass="9797">MEGRSIKLMSMGGLTVKILKILHEVDLLALPPLVDVGLRWFTLKFNFNPEGKAANEGDKSPLCASSSWDNPGGGFRFAETKASEFDNLNG</sequence>
<dbReference type="EMBL" id="CM000760">
    <property type="protein sequence ID" value="OQU92378.1"/>
    <property type="molecule type" value="Genomic_DNA"/>
</dbReference>